<protein>
    <submittedName>
        <fullName evidence="3">Uncharacterized protein</fullName>
    </submittedName>
</protein>
<keyword evidence="4" id="KW-1185">Reference proteome</keyword>
<evidence type="ECO:0000256" key="1">
    <source>
        <dbReference type="SAM" id="MobiDB-lite"/>
    </source>
</evidence>
<feature type="region of interest" description="Disordered" evidence="1">
    <location>
        <begin position="173"/>
        <end position="196"/>
    </location>
</feature>
<keyword evidence="2" id="KW-0812">Transmembrane</keyword>
<reference evidence="3 4" key="1">
    <citation type="submission" date="2022-12" db="EMBL/GenBank/DDBJ databases">
        <title>Chromosome-scale assembly of the Ensete ventricosum genome.</title>
        <authorList>
            <person name="Dussert Y."/>
            <person name="Stocks J."/>
            <person name="Wendawek A."/>
            <person name="Woldeyes F."/>
            <person name="Nichols R.A."/>
            <person name="Borrell J.S."/>
        </authorList>
    </citation>
    <scope>NUCLEOTIDE SEQUENCE [LARGE SCALE GENOMIC DNA]</scope>
    <source>
        <strain evidence="4">cv. Maze</strain>
        <tissue evidence="3">Seeds</tissue>
    </source>
</reference>
<dbReference type="PANTHER" id="PTHR35697">
    <property type="entry name" value="OS08G0108300 PROTEIN"/>
    <property type="match status" value="1"/>
</dbReference>
<feature type="compositionally biased region" description="Basic and acidic residues" evidence="1">
    <location>
        <begin position="176"/>
        <end position="189"/>
    </location>
</feature>
<dbReference type="PANTHER" id="PTHR35697:SF1">
    <property type="entry name" value="PROTEIN TRACHEARY ELEMENT DIFFERENTIATION-RELATED 7"/>
    <property type="match status" value="1"/>
</dbReference>
<organism evidence="3 4">
    <name type="scientific">Ensete ventricosum</name>
    <name type="common">Abyssinian banana</name>
    <name type="synonym">Musa ensete</name>
    <dbReference type="NCBI Taxonomy" id="4639"/>
    <lineage>
        <taxon>Eukaryota</taxon>
        <taxon>Viridiplantae</taxon>
        <taxon>Streptophyta</taxon>
        <taxon>Embryophyta</taxon>
        <taxon>Tracheophyta</taxon>
        <taxon>Spermatophyta</taxon>
        <taxon>Magnoliopsida</taxon>
        <taxon>Liliopsida</taxon>
        <taxon>Zingiberales</taxon>
        <taxon>Musaceae</taxon>
        <taxon>Ensete</taxon>
    </lineage>
</organism>
<name>A0AAV8RQI2_ENSVE</name>
<dbReference type="EMBL" id="JAQQAF010000002">
    <property type="protein sequence ID" value="KAJ8504075.1"/>
    <property type="molecule type" value="Genomic_DNA"/>
</dbReference>
<evidence type="ECO:0000256" key="2">
    <source>
        <dbReference type="SAM" id="Phobius"/>
    </source>
</evidence>
<gene>
    <name evidence="3" type="ORF">OPV22_004961</name>
</gene>
<feature type="compositionally biased region" description="Basic residues" evidence="1">
    <location>
        <begin position="1"/>
        <end position="20"/>
    </location>
</feature>
<feature type="region of interest" description="Disordered" evidence="1">
    <location>
        <begin position="1"/>
        <end position="23"/>
    </location>
</feature>
<dbReference type="InterPro" id="IPR044950">
    <property type="entry name" value="TED6/7"/>
</dbReference>
<proteinExistence type="predicted"/>
<dbReference type="GO" id="GO:0009834">
    <property type="term" value="P:plant-type secondary cell wall biogenesis"/>
    <property type="evidence" value="ECO:0007669"/>
    <property type="project" value="InterPro"/>
</dbReference>
<feature type="transmembrane region" description="Helical" evidence="2">
    <location>
        <begin position="98"/>
        <end position="124"/>
    </location>
</feature>
<sequence length="196" mass="21422">MSPRGARKTHGSSLRRRLWKPKLPPVHLPPIPKLPPVNLPPIPKLPPVHLPPIPKVPPVNLPPIPKLPPVHLPPIPDLPKPHIPRVAFGLPFLNLHTIGIVLLSIGVLVVLAILAGVVCCCTVMRKKRIAGQSEAVDVEDRVHVHKTVVPGSHRQQPAAPSVHEVIEKSAGINEFSRSEPHPREKELSQRRTVAPS</sequence>
<dbReference type="AlphaFoldDB" id="A0AAV8RQI2"/>
<accession>A0AAV8RQI2</accession>
<comment type="caution">
    <text evidence="3">The sequence shown here is derived from an EMBL/GenBank/DDBJ whole genome shotgun (WGS) entry which is preliminary data.</text>
</comment>
<keyword evidence="2" id="KW-1133">Transmembrane helix</keyword>
<evidence type="ECO:0000313" key="3">
    <source>
        <dbReference type="EMBL" id="KAJ8504075.1"/>
    </source>
</evidence>
<keyword evidence="2" id="KW-0472">Membrane</keyword>
<dbReference type="Proteomes" id="UP001222027">
    <property type="component" value="Unassembled WGS sequence"/>
</dbReference>
<evidence type="ECO:0000313" key="4">
    <source>
        <dbReference type="Proteomes" id="UP001222027"/>
    </source>
</evidence>